<feature type="transmembrane region" description="Helical" evidence="4">
    <location>
        <begin position="33"/>
        <end position="54"/>
    </location>
</feature>
<dbReference type="EMBL" id="JANJYI010000001">
    <property type="protein sequence ID" value="KAK2661839.1"/>
    <property type="molecule type" value="Genomic_DNA"/>
</dbReference>
<keyword evidence="1 4" id="KW-0812">Transmembrane</keyword>
<dbReference type="PANTHER" id="PTHR31218">
    <property type="entry name" value="WAT1-RELATED PROTEIN"/>
    <property type="match status" value="1"/>
</dbReference>
<feature type="transmembrane region" description="Helical" evidence="4">
    <location>
        <begin position="200"/>
        <end position="221"/>
    </location>
</feature>
<organism evidence="5 6">
    <name type="scientific">Dipteronia dyeriana</name>
    <dbReference type="NCBI Taxonomy" id="168575"/>
    <lineage>
        <taxon>Eukaryota</taxon>
        <taxon>Viridiplantae</taxon>
        <taxon>Streptophyta</taxon>
        <taxon>Embryophyta</taxon>
        <taxon>Tracheophyta</taxon>
        <taxon>Spermatophyta</taxon>
        <taxon>Magnoliopsida</taxon>
        <taxon>eudicotyledons</taxon>
        <taxon>Gunneridae</taxon>
        <taxon>Pentapetalae</taxon>
        <taxon>rosids</taxon>
        <taxon>malvids</taxon>
        <taxon>Sapindales</taxon>
        <taxon>Sapindaceae</taxon>
        <taxon>Hippocastanoideae</taxon>
        <taxon>Acereae</taxon>
        <taxon>Dipteronia</taxon>
    </lineage>
</organism>
<proteinExistence type="predicted"/>
<keyword evidence="6" id="KW-1185">Reference proteome</keyword>
<evidence type="ECO:0000313" key="5">
    <source>
        <dbReference type="EMBL" id="KAK2661839.1"/>
    </source>
</evidence>
<feature type="transmembrane region" description="Helical" evidence="4">
    <location>
        <begin position="74"/>
        <end position="94"/>
    </location>
</feature>
<dbReference type="GO" id="GO:0022857">
    <property type="term" value="F:transmembrane transporter activity"/>
    <property type="evidence" value="ECO:0007669"/>
    <property type="project" value="InterPro"/>
</dbReference>
<evidence type="ECO:0000256" key="2">
    <source>
        <dbReference type="ARBA" id="ARBA00022989"/>
    </source>
</evidence>
<dbReference type="Proteomes" id="UP001280121">
    <property type="component" value="Unassembled WGS sequence"/>
</dbReference>
<feature type="transmembrane region" description="Helical" evidence="4">
    <location>
        <begin position="6"/>
        <end position="21"/>
    </location>
</feature>
<evidence type="ECO:0000313" key="6">
    <source>
        <dbReference type="Proteomes" id="UP001280121"/>
    </source>
</evidence>
<evidence type="ECO:0000256" key="3">
    <source>
        <dbReference type="ARBA" id="ARBA00023136"/>
    </source>
</evidence>
<sequence>MANLIPIFTFLLAIIFRMKKLDLRKSSSQAKSLGAIVAVTGAFIVTLYKGPPLWMISSTSDSPLQLLLSQESDWIIGGLLLVLVFIGSATWNVVQAATVMDYPEEMTIVFFFTFFITIQAGIFCVIVERNLNAWKLRTNVEIIAIVCQAIFGSLFRISVHTWCLRKKGPVYVAMFKPLGMVVALVLTVIFLGYTPYLGRYIIYIPTLFPCVTHFRMTQIIYSKWSGRIIKGGLLQCGRRHCNCIWILHCDVGTNEGGEDGFGE</sequence>
<dbReference type="InterPro" id="IPR030184">
    <property type="entry name" value="WAT1-related"/>
</dbReference>
<feature type="transmembrane region" description="Helical" evidence="4">
    <location>
        <begin position="171"/>
        <end position="194"/>
    </location>
</feature>
<keyword evidence="3 4" id="KW-0472">Membrane</keyword>
<evidence type="ECO:0008006" key="7">
    <source>
        <dbReference type="Google" id="ProtNLM"/>
    </source>
</evidence>
<reference evidence="5" key="1">
    <citation type="journal article" date="2023" name="Plant J.">
        <title>Genome sequences and population genomics provide insights into the demographic history, inbreeding, and mutation load of two 'living fossil' tree species of Dipteronia.</title>
        <authorList>
            <person name="Feng Y."/>
            <person name="Comes H.P."/>
            <person name="Chen J."/>
            <person name="Zhu S."/>
            <person name="Lu R."/>
            <person name="Zhang X."/>
            <person name="Li P."/>
            <person name="Qiu J."/>
            <person name="Olsen K.M."/>
            <person name="Qiu Y."/>
        </authorList>
    </citation>
    <scope>NUCLEOTIDE SEQUENCE</scope>
    <source>
        <strain evidence="5">KIB01</strain>
    </source>
</reference>
<dbReference type="GO" id="GO:0016020">
    <property type="term" value="C:membrane"/>
    <property type="evidence" value="ECO:0007669"/>
    <property type="project" value="InterPro"/>
</dbReference>
<evidence type="ECO:0000256" key="4">
    <source>
        <dbReference type="SAM" id="Phobius"/>
    </source>
</evidence>
<gene>
    <name evidence="5" type="ORF">Ddye_000413</name>
</gene>
<keyword evidence="2 4" id="KW-1133">Transmembrane helix</keyword>
<feature type="transmembrane region" description="Helical" evidence="4">
    <location>
        <begin position="140"/>
        <end position="159"/>
    </location>
</feature>
<name>A0AAE0CSK7_9ROSI</name>
<accession>A0AAE0CSK7</accession>
<dbReference type="AlphaFoldDB" id="A0AAE0CSK7"/>
<protein>
    <recommendedName>
        <fullName evidence="7">WAT1-related protein</fullName>
    </recommendedName>
</protein>
<feature type="transmembrane region" description="Helical" evidence="4">
    <location>
        <begin position="106"/>
        <end position="128"/>
    </location>
</feature>
<evidence type="ECO:0000256" key="1">
    <source>
        <dbReference type="ARBA" id="ARBA00022692"/>
    </source>
</evidence>
<comment type="caution">
    <text evidence="5">The sequence shown here is derived from an EMBL/GenBank/DDBJ whole genome shotgun (WGS) entry which is preliminary data.</text>
</comment>